<dbReference type="GO" id="GO:0005198">
    <property type="term" value="F:structural molecule activity"/>
    <property type="evidence" value="ECO:0007669"/>
    <property type="project" value="InterPro"/>
</dbReference>
<dbReference type="GO" id="GO:0034198">
    <property type="term" value="P:cellular response to amino acid starvation"/>
    <property type="evidence" value="ECO:0007669"/>
    <property type="project" value="TreeGrafter"/>
</dbReference>
<evidence type="ECO:0000256" key="2">
    <source>
        <dbReference type="ARBA" id="ARBA00022448"/>
    </source>
</evidence>
<gene>
    <name evidence="6" type="ORF">TEA_027873</name>
</gene>
<dbReference type="GO" id="GO:0035859">
    <property type="term" value="C:Seh1-associated complex"/>
    <property type="evidence" value="ECO:0007669"/>
    <property type="project" value="TreeGrafter"/>
</dbReference>
<dbReference type="PANTHER" id="PTHR11024:SF3">
    <property type="entry name" value="NUCLEOPORIN SEH1"/>
    <property type="match status" value="1"/>
</dbReference>
<evidence type="ECO:0000313" key="6">
    <source>
        <dbReference type="EMBL" id="THF99126.1"/>
    </source>
</evidence>
<evidence type="ECO:0000256" key="5">
    <source>
        <dbReference type="ARBA" id="ARBA00023242"/>
    </source>
</evidence>
<dbReference type="InterPro" id="IPR037363">
    <property type="entry name" value="Sec13/Seh1_fam"/>
</dbReference>
<dbReference type="GO" id="GO:1904263">
    <property type="term" value="P:positive regulation of TORC1 signaling"/>
    <property type="evidence" value="ECO:0007669"/>
    <property type="project" value="TreeGrafter"/>
</dbReference>
<dbReference type="PANTHER" id="PTHR11024">
    <property type="entry name" value="NUCLEAR PORE COMPLEX PROTEIN SEC13 / SEH1 FAMILY MEMBER"/>
    <property type="match status" value="1"/>
</dbReference>
<dbReference type="STRING" id="542762.A0A4V3WK13"/>
<keyword evidence="5" id="KW-0539">Nucleus</keyword>
<dbReference type="GO" id="GO:0031080">
    <property type="term" value="C:nuclear pore outer ring"/>
    <property type="evidence" value="ECO:0007669"/>
    <property type="project" value="TreeGrafter"/>
</dbReference>
<dbReference type="AlphaFoldDB" id="A0A4V3WK13"/>
<comment type="subcellular location">
    <subcellularLocation>
        <location evidence="1">Nucleus envelope</location>
    </subcellularLocation>
</comment>
<keyword evidence="4" id="KW-0677">Repeat</keyword>
<name>A0A4V3WK13_CAMSN</name>
<dbReference type="Proteomes" id="UP000306102">
    <property type="component" value="Unassembled WGS sequence"/>
</dbReference>
<reference evidence="6 7" key="1">
    <citation type="journal article" date="2018" name="Proc. Natl. Acad. Sci. U.S.A.">
        <title>Draft genome sequence of Camellia sinensis var. sinensis provides insights into the evolution of the tea genome and tea quality.</title>
        <authorList>
            <person name="Wei C."/>
            <person name="Yang H."/>
            <person name="Wang S."/>
            <person name="Zhao J."/>
            <person name="Liu C."/>
            <person name="Gao L."/>
            <person name="Xia E."/>
            <person name="Lu Y."/>
            <person name="Tai Y."/>
            <person name="She G."/>
            <person name="Sun J."/>
            <person name="Cao H."/>
            <person name="Tong W."/>
            <person name="Gao Q."/>
            <person name="Li Y."/>
            <person name="Deng W."/>
            <person name="Jiang X."/>
            <person name="Wang W."/>
            <person name="Chen Q."/>
            <person name="Zhang S."/>
            <person name="Li H."/>
            <person name="Wu J."/>
            <person name="Wang P."/>
            <person name="Li P."/>
            <person name="Shi C."/>
            <person name="Zheng F."/>
            <person name="Jian J."/>
            <person name="Huang B."/>
            <person name="Shan D."/>
            <person name="Shi M."/>
            <person name="Fang C."/>
            <person name="Yue Y."/>
            <person name="Li F."/>
            <person name="Li D."/>
            <person name="Wei S."/>
            <person name="Han B."/>
            <person name="Jiang C."/>
            <person name="Yin Y."/>
            <person name="Xia T."/>
            <person name="Zhang Z."/>
            <person name="Bennetzen J.L."/>
            <person name="Zhao S."/>
            <person name="Wan X."/>
        </authorList>
    </citation>
    <scope>NUCLEOTIDE SEQUENCE [LARGE SCALE GENOMIC DNA]</scope>
    <source>
        <strain evidence="7">cv. Shuchazao</strain>
        <tissue evidence="6">Leaf</tissue>
    </source>
</reference>
<evidence type="ECO:0000256" key="3">
    <source>
        <dbReference type="ARBA" id="ARBA00022574"/>
    </source>
</evidence>
<comment type="caution">
    <text evidence="6">The sequence shown here is derived from an EMBL/GenBank/DDBJ whole genome shotgun (WGS) entry which is preliminary data.</text>
</comment>
<sequence length="230" mass="25586">MELWPFSTQSTRLLRHSLALLHPGGFISSSLVEVVASLFIEYEVWEFDQDHQRWLPVAELALPEDKGDPVYVVAWAPNIGRPYEVIAVATHKGITIWHLGLNPGLDGRLSVGKSTGNIANLARLVPQTNEALVTNYVTWTRQNKSRRQIGLESSDSEHPEEQVAELIVEDSDRSAVEVDEAINSAFEEVGLNYFDPPSTSGREDAFKDFFSNLGDLLGDYSEDMAGENLT</sequence>
<dbReference type="EMBL" id="SDRB02012031">
    <property type="protein sequence ID" value="THF99126.1"/>
    <property type="molecule type" value="Genomic_DNA"/>
</dbReference>
<proteinExistence type="predicted"/>
<keyword evidence="3" id="KW-0853">WD repeat</keyword>
<accession>A0A4V3WK13</accession>
<keyword evidence="2" id="KW-0813">Transport</keyword>
<organism evidence="6 7">
    <name type="scientific">Camellia sinensis var. sinensis</name>
    <name type="common">China tea</name>
    <dbReference type="NCBI Taxonomy" id="542762"/>
    <lineage>
        <taxon>Eukaryota</taxon>
        <taxon>Viridiplantae</taxon>
        <taxon>Streptophyta</taxon>
        <taxon>Embryophyta</taxon>
        <taxon>Tracheophyta</taxon>
        <taxon>Spermatophyta</taxon>
        <taxon>Magnoliopsida</taxon>
        <taxon>eudicotyledons</taxon>
        <taxon>Gunneridae</taxon>
        <taxon>Pentapetalae</taxon>
        <taxon>asterids</taxon>
        <taxon>Ericales</taxon>
        <taxon>Theaceae</taxon>
        <taxon>Camellia</taxon>
    </lineage>
</organism>
<evidence type="ECO:0000313" key="7">
    <source>
        <dbReference type="Proteomes" id="UP000306102"/>
    </source>
</evidence>
<evidence type="ECO:0000256" key="1">
    <source>
        <dbReference type="ARBA" id="ARBA00004259"/>
    </source>
</evidence>
<evidence type="ECO:0000256" key="4">
    <source>
        <dbReference type="ARBA" id="ARBA00022737"/>
    </source>
</evidence>
<keyword evidence="7" id="KW-1185">Reference proteome</keyword>
<protein>
    <submittedName>
        <fullName evidence="6">Uncharacterized protein</fullName>
    </submittedName>
</protein>